<dbReference type="SUPFAM" id="SSF56935">
    <property type="entry name" value="Porins"/>
    <property type="match status" value="1"/>
</dbReference>
<dbReference type="PROSITE" id="PS52016">
    <property type="entry name" value="TONB_DEPENDENT_REC_3"/>
    <property type="match status" value="1"/>
</dbReference>
<comment type="similarity">
    <text evidence="1">Belongs to the TonB-dependent receptor family.</text>
</comment>
<dbReference type="Pfam" id="PF13715">
    <property type="entry name" value="CarbopepD_reg_2"/>
    <property type="match status" value="1"/>
</dbReference>
<dbReference type="InterPro" id="IPR008969">
    <property type="entry name" value="CarboxyPept-like_regulatory"/>
</dbReference>
<dbReference type="SUPFAM" id="SSF49464">
    <property type="entry name" value="Carboxypeptidase regulatory domain-like"/>
    <property type="match status" value="1"/>
</dbReference>
<dbReference type="GeneID" id="82148506"/>
<accession>A0A4Z0V2T5</accession>
<dbReference type="InterPro" id="IPR037066">
    <property type="entry name" value="Plug_dom_sf"/>
</dbReference>
<dbReference type="InterPro" id="IPR023997">
    <property type="entry name" value="TonB-dep_OMP_SusC/RagA_CS"/>
</dbReference>
<dbReference type="Proteomes" id="UP000297635">
    <property type="component" value="Unassembled WGS sequence"/>
</dbReference>
<keyword evidence="1" id="KW-1134">Transmembrane beta strand</keyword>
<evidence type="ECO:0000313" key="5">
    <source>
        <dbReference type="Proteomes" id="UP000297635"/>
    </source>
</evidence>
<keyword evidence="1" id="KW-0813">Transport</keyword>
<evidence type="ECO:0000256" key="1">
    <source>
        <dbReference type="PROSITE-ProRule" id="PRU01360"/>
    </source>
</evidence>
<evidence type="ECO:0000259" key="3">
    <source>
        <dbReference type="Pfam" id="PF07715"/>
    </source>
</evidence>
<proteinExistence type="inferred from homology"/>
<keyword evidence="1" id="KW-0812">Transmembrane</keyword>
<evidence type="ECO:0000256" key="2">
    <source>
        <dbReference type="SAM" id="SignalP"/>
    </source>
</evidence>
<dbReference type="FunFam" id="2.60.40.1120:FF:000003">
    <property type="entry name" value="Outer membrane protein Omp121"/>
    <property type="match status" value="1"/>
</dbReference>
<protein>
    <submittedName>
        <fullName evidence="4">TonB-dependent receptor</fullName>
    </submittedName>
</protein>
<keyword evidence="5" id="KW-1185">Reference proteome</keyword>
<dbReference type="GO" id="GO:0009279">
    <property type="term" value="C:cell outer membrane"/>
    <property type="evidence" value="ECO:0007669"/>
    <property type="project" value="UniProtKB-SubCell"/>
</dbReference>
<dbReference type="Gene3D" id="2.170.130.10">
    <property type="entry name" value="TonB-dependent receptor, plug domain"/>
    <property type="match status" value="1"/>
</dbReference>
<dbReference type="NCBIfam" id="TIGR04056">
    <property type="entry name" value="OMP_RagA_SusC"/>
    <property type="match status" value="1"/>
</dbReference>
<organism evidence="4 5">
    <name type="scientific">Duncaniella freteri</name>
    <dbReference type="NCBI Taxonomy" id="2530391"/>
    <lineage>
        <taxon>Bacteria</taxon>
        <taxon>Pseudomonadati</taxon>
        <taxon>Bacteroidota</taxon>
        <taxon>Bacteroidia</taxon>
        <taxon>Bacteroidales</taxon>
        <taxon>Muribaculaceae</taxon>
        <taxon>Duncaniella</taxon>
    </lineage>
</organism>
<feature type="domain" description="TonB-dependent receptor plug" evidence="3">
    <location>
        <begin position="121"/>
        <end position="227"/>
    </location>
</feature>
<reference evidence="4 5" key="1">
    <citation type="submission" date="2019-02" db="EMBL/GenBank/DDBJ databases">
        <title>Isolation and identification of novel species under the genus Muribaculum.</title>
        <authorList>
            <person name="Miyake S."/>
            <person name="Ding Y."/>
            <person name="Low A."/>
            <person name="Soh M."/>
            <person name="Seedorf H."/>
        </authorList>
    </citation>
    <scope>NUCLEOTIDE SEQUENCE [LARGE SCALE GENOMIC DNA]</scope>
    <source>
        <strain evidence="4 5">TLL-A3</strain>
    </source>
</reference>
<feature type="signal peptide" evidence="2">
    <location>
        <begin position="1"/>
        <end position="27"/>
    </location>
</feature>
<keyword evidence="1" id="KW-0472">Membrane</keyword>
<sequence length="1040" mass="116108">MKNVANLHHSLVMLLLVLLFGTATAMADTVKGTVVDDTGEPLIGATVQLKGTPGVATATDIDGNYTIKLPDTQKNVLVFSYIGMDPKEVQVNGQTTINVTLLTNTTQLDEVVVVGYGQQKKASIVGAITQASGEVLERAGGVSSVGAALTGNLPGVITTASSGMPGEEDPEIIIRSQSSWNNSAPLILVDGIEREMSSVDISSVANISVLKDASATAVYGVKGANGVILITTKRGEEGNAKVHARANMTAKVASKLPKKYDSYDSYMIRNRAIQRELMVPGNDAWADMLPMSMIEKYRNPLNAEEWDRYPNVDWEDYLFKDAAFSYNASVDVTGGTKLVKYYAAVDFLHEGDLFKTFENNRGYKTGFGFNRVNVRSNLDFSLTPTTKLTVNLFGSNGRKQAPYQRNSWDPTDSGYWNAAYKTSPAAMRPIYSNGVWGYYAPREADVPNSAFNIATNGVEKRTTTKINSDFVLGQDLDFITKGLHVQGRLSLDYTFVEGRRGINDLDNNAQKMWVDPLTGAVKYKYETDEGTQLDYNDGIYWSTSKGEVFLDKTFRKVYYAFQLDYARQFGKHEVTAMGAFNRENYATGNEFHHYREDWVFRTTYNFDSRYFFEFNGAYNGSEKFGSNNRFDFFPSFSLGWRLSEEPFMRNLTWIDQIKFRGSWGKVGDDSAGGRWLYSDQYVSGGNVMMGSINPANTPYTFYRISVLGNSDITWEKVEKRNLGLDYGFLNGLVAGSVDIFADKRTDIFIDGGRRSIPSYFGANAPAANLGRVNSKGYELELRLNYPINRDLRVWLNASMTHATNEVKFQDDAPLLPAYQKKAGHAINQRTDYIDAGTIRNWDDLYGAPMWSSNANNRLPGDYSIIDFNADGIIDQYDKAPYGYSSVPQNTYNATLGFEWKGFSAFVQFYGVNNVTREVYFPTLENSNVVAYEEGAYWTPTVDGLPMPRWTTRADVAARGTRYTYDGSYVRLKNAEVSYRIPAKFTKKIGVSNCRVYLNGDNLLLWTKMPDDREANLGGFDSTNGAYPTVRRFNLGIDITL</sequence>
<feature type="chain" id="PRO_5021242178" evidence="2">
    <location>
        <begin position="28"/>
        <end position="1040"/>
    </location>
</feature>
<dbReference type="InterPro" id="IPR023996">
    <property type="entry name" value="TonB-dep_OMP_SusC/RagA"/>
</dbReference>
<keyword evidence="1" id="KW-0998">Cell outer membrane</keyword>
<gene>
    <name evidence="4" type="ORF">EZ315_01795</name>
</gene>
<comment type="subcellular location">
    <subcellularLocation>
        <location evidence="1">Cell outer membrane</location>
        <topology evidence="1">Multi-pass membrane protein</topology>
    </subcellularLocation>
</comment>
<comment type="caution">
    <text evidence="4">The sequence shown here is derived from an EMBL/GenBank/DDBJ whole genome shotgun (WGS) entry which is preliminary data.</text>
</comment>
<keyword evidence="2" id="KW-0732">Signal</keyword>
<dbReference type="Gene3D" id="2.60.40.1120">
    <property type="entry name" value="Carboxypeptidase-like, regulatory domain"/>
    <property type="match status" value="1"/>
</dbReference>
<dbReference type="InterPro" id="IPR039426">
    <property type="entry name" value="TonB-dep_rcpt-like"/>
</dbReference>
<dbReference type="NCBIfam" id="TIGR04057">
    <property type="entry name" value="SusC_RagA_signa"/>
    <property type="match status" value="1"/>
</dbReference>
<dbReference type="RefSeq" id="WP_135470093.1">
    <property type="nucleotide sequence ID" value="NZ_CASMOJ010000025.1"/>
</dbReference>
<name>A0A4Z0V2T5_9BACT</name>
<keyword evidence="4" id="KW-0675">Receptor</keyword>
<dbReference type="Pfam" id="PF07715">
    <property type="entry name" value="Plug"/>
    <property type="match status" value="1"/>
</dbReference>
<dbReference type="InterPro" id="IPR012910">
    <property type="entry name" value="Plug_dom"/>
</dbReference>
<dbReference type="AlphaFoldDB" id="A0A4Z0V2T5"/>
<evidence type="ECO:0000313" key="4">
    <source>
        <dbReference type="EMBL" id="TGG39496.1"/>
    </source>
</evidence>
<dbReference type="FunFam" id="2.170.130.10:FF:000003">
    <property type="entry name" value="SusC/RagA family TonB-linked outer membrane protein"/>
    <property type="match status" value="1"/>
</dbReference>
<dbReference type="EMBL" id="SJSA01000001">
    <property type="protein sequence ID" value="TGG39496.1"/>
    <property type="molecule type" value="Genomic_DNA"/>
</dbReference>